<reference evidence="4" key="1">
    <citation type="submission" date="2025-08" db="UniProtKB">
        <authorList>
            <consortium name="RefSeq"/>
        </authorList>
    </citation>
    <scope>IDENTIFICATION</scope>
</reference>
<evidence type="ECO:0000256" key="1">
    <source>
        <dbReference type="SAM" id="MobiDB-lite"/>
    </source>
</evidence>
<dbReference type="GeneID" id="103606235"/>
<keyword evidence="2" id="KW-1133">Transmembrane helix</keyword>
<accession>A0ABM0S860</accession>
<feature type="transmembrane region" description="Helical" evidence="2">
    <location>
        <begin position="52"/>
        <end position="77"/>
    </location>
</feature>
<proteinExistence type="predicted"/>
<evidence type="ECO:0000313" key="3">
    <source>
        <dbReference type="Proteomes" id="UP000694923"/>
    </source>
</evidence>
<evidence type="ECO:0000313" key="4">
    <source>
        <dbReference type="RefSeq" id="XP_008589051.1"/>
    </source>
</evidence>
<feature type="transmembrane region" description="Helical" evidence="2">
    <location>
        <begin position="6"/>
        <end position="31"/>
    </location>
</feature>
<keyword evidence="3" id="KW-1185">Reference proteome</keyword>
<protein>
    <submittedName>
        <fullName evidence="4">Transmembrane protein 26-like</fullName>
    </submittedName>
</protein>
<dbReference type="Pfam" id="PF09772">
    <property type="entry name" value="Tmem26"/>
    <property type="match status" value="1"/>
</dbReference>
<keyword evidence="2" id="KW-0812">Transmembrane</keyword>
<sequence length="163" mass="18463">KNPSLVYAILALWTWSMVQFPLDLAVQHVMCPLSETSRGFPGLFFCQYRADLWNIGISVFIQDGPFLVVRLILMIYFKVINQMLVFFAVKNFLVVVLQLYRLVVLALGVRTSLRSRLQGPKREHNFPGQSSEMGRSPGVWDSDPQEGLDVPLRASPITSHSIP</sequence>
<name>A0ABM0S860_GALVR</name>
<feature type="region of interest" description="Disordered" evidence="1">
    <location>
        <begin position="119"/>
        <end position="163"/>
    </location>
</feature>
<gene>
    <name evidence="4" type="primary">LOC103606235</name>
</gene>
<dbReference type="PANTHER" id="PTHR22168:SF3">
    <property type="entry name" value="TRANSMEMBRANE PROTEIN 26"/>
    <property type="match status" value="1"/>
</dbReference>
<dbReference type="Proteomes" id="UP000694923">
    <property type="component" value="Unplaced"/>
</dbReference>
<feature type="non-terminal residue" evidence="4">
    <location>
        <position position="1"/>
    </location>
</feature>
<dbReference type="InterPro" id="IPR019169">
    <property type="entry name" value="Transmembrane_26"/>
</dbReference>
<dbReference type="PANTHER" id="PTHR22168">
    <property type="entry name" value="TMEM26 PROTEIN"/>
    <property type="match status" value="1"/>
</dbReference>
<dbReference type="RefSeq" id="XP_008589051.1">
    <property type="nucleotide sequence ID" value="XM_008590829.1"/>
</dbReference>
<keyword evidence="2" id="KW-0472">Membrane</keyword>
<organism evidence="3 4">
    <name type="scientific">Galeopterus variegatus</name>
    <name type="common">Malayan flying lemur</name>
    <name type="synonym">Cynocephalus variegatus</name>
    <dbReference type="NCBI Taxonomy" id="482537"/>
    <lineage>
        <taxon>Eukaryota</taxon>
        <taxon>Metazoa</taxon>
        <taxon>Chordata</taxon>
        <taxon>Craniata</taxon>
        <taxon>Vertebrata</taxon>
        <taxon>Euteleostomi</taxon>
        <taxon>Mammalia</taxon>
        <taxon>Eutheria</taxon>
        <taxon>Euarchontoglires</taxon>
        <taxon>Dermoptera</taxon>
        <taxon>Cynocephalidae</taxon>
        <taxon>Galeopterus</taxon>
    </lineage>
</organism>
<feature type="transmembrane region" description="Helical" evidence="2">
    <location>
        <begin position="83"/>
        <end position="109"/>
    </location>
</feature>
<evidence type="ECO:0000256" key="2">
    <source>
        <dbReference type="SAM" id="Phobius"/>
    </source>
</evidence>